<accession>A0A564YH63</accession>
<evidence type="ECO:0000256" key="1">
    <source>
        <dbReference type="SAM" id="MobiDB-lite"/>
    </source>
</evidence>
<keyword evidence="3" id="KW-1185">Reference proteome</keyword>
<feature type="region of interest" description="Disordered" evidence="1">
    <location>
        <begin position="62"/>
        <end position="86"/>
    </location>
</feature>
<gene>
    <name evidence="2" type="ORF">WMSIL1_LOCUS6325</name>
</gene>
<dbReference type="AlphaFoldDB" id="A0A564YH63"/>
<proteinExistence type="predicted"/>
<sequence length="86" mass="9613">MKIGPILHGSVPAVQTKARLVEIFEDTQGKGAGKESSPKMPICYNTAKASEPMDWAEQTKTRIYKENKRSKRGRTQSAETVSFKRT</sequence>
<organism evidence="2 3">
    <name type="scientific">Hymenolepis diminuta</name>
    <name type="common">Rat tapeworm</name>
    <dbReference type="NCBI Taxonomy" id="6216"/>
    <lineage>
        <taxon>Eukaryota</taxon>
        <taxon>Metazoa</taxon>
        <taxon>Spiralia</taxon>
        <taxon>Lophotrochozoa</taxon>
        <taxon>Platyhelminthes</taxon>
        <taxon>Cestoda</taxon>
        <taxon>Eucestoda</taxon>
        <taxon>Cyclophyllidea</taxon>
        <taxon>Hymenolepididae</taxon>
        <taxon>Hymenolepis</taxon>
    </lineage>
</organism>
<protein>
    <submittedName>
        <fullName evidence="2">Uncharacterized protein</fullName>
    </submittedName>
</protein>
<dbReference type="Proteomes" id="UP000321570">
    <property type="component" value="Unassembled WGS sequence"/>
</dbReference>
<evidence type="ECO:0000313" key="2">
    <source>
        <dbReference type="EMBL" id="VUZ46637.1"/>
    </source>
</evidence>
<name>A0A564YH63_HYMDI</name>
<dbReference type="EMBL" id="CABIJS010000222">
    <property type="protein sequence ID" value="VUZ46637.1"/>
    <property type="molecule type" value="Genomic_DNA"/>
</dbReference>
<evidence type="ECO:0000313" key="3">
    <source>
        <dbReference type="Proteomes" id="UP000321570"/>
    </source>
</evidence>
<reference evidence="2 3" key="1">
    <citation type="submission" date="2019-07" db="EMBL/GenBank/DDBJ databases">
        <authorList>
            <person name="Jastrzebski P J."/>
            <person name="Paukszto L."/>
            <person name="Jastrzebski P J."/>
        </authorList>
    </citation>
    <scope>NUCLEOTIDE SEQUENCE [LARGE SCALE GENOMIC DNA]</scope>
    <source>
        <strain evidence="2 3">WMS-il1</strain>
    </source>
</reference>